<protein>
    <submittedName>
        <fullName evidence="2">Uncharacterized protein</fullName>
    </submittedName>
</protein>
<gene>
    <name evidence="2" type="ORF">ABUH87_12325</name>
</gene>
<evidence type="ECO:0000313" key="3">
    <source>
        <dbReference type="Proteomes" id="UP001556118"/>
    </source>
</evidence>
<name>A0ABV3RD78_9SPHN</name>
<keyword evidence="3" id="KW-1185">Reference proteome</keyword>
<accession>A0ABV3RD78</accession>
<feature type="region of interest" description="Disordered" evidence="1">
    <location>
        <begin position="31"/>
        <end position="71"/>
    </location>
</feature>
<dbReference type="Proteomes" id="UP001556118">
    <property type="component" value="Unassembled WGS sequence"/>
</dbReference>
<reference evidence="2 3" key="1">
    <citation type="submission" date="2024-06" db="EMBL/GenBank/DDBJ databases">
        <title>Novosphingobium rhizovicinus M1R2S20.</title>
        <authorList>
            <person name="Sun J.-Q."/>
        </authorList>
    </citation>
    <scope>NUCLEOTIDE SEQUENCE [LARGE SCALE GENOMIC DNA]</scope>
    <source>
        <strain evidence="2 3">M1R2S20</strain>
    </source>
</reference>
<comment type="caution">
    <text evidence="2">The sequence shown here is derived from an EMBL/GenBank/DDBJ whole genome shotgun (WGS) entry which is preliminary data.</text>
</comment>
<feature type="compositionally biased region" description="Basic and acidic residues" evidence="1">
    <location>
        <begin position="31"/>
        <end position="43"/>
    </location>
</feature>
<evidence type="ECO:0000256" key="1">
    <source>
        <dbReference type="SAM" id="MobiDB-lite"/>
    </source>
</evidence>
<evidence type="ECO:0000313" key="2">
    <source>
        <dbReference type="EMBL" id="MEW9855925.1"/>
    </source>
</evidence>
<sequence>MYGAYPKALYQDGGDDLIWGRPVRTIIVHDEAEETDRRREGWRVHPIADPLDHDGDGKAGGSRPKRRRVKQ</sequence>
<dbReference type="RefSeq" id="WP_367774104.1">
    <property type="nucleotide sequence ID" value="NZ_JBFNXR010000048.1"/>
</dbReference>
<proteinExistence type="predicted"/>
<dbReference type="EMBL" id="JBFNXR010000048">
    <property type="protein sequence ID" value="MEW9855925.1"/>
    <property type="molecule type" value="Genomic_DNA"/>
</dbReference>
<organism evidence="2 3">
    <name type="scientific">Novosphingobium rhizovicinum</name>
    <dbReference type="NCBI Taxonomy" id="3228928"/>
    <lineage>
        <taxon>Bacteria</taxon>
        <taxon>Pseudomonadati</taxon>
        <taxon>Pseudomonadota</taxon>
        <taxon>Alphaproteobacteria</taxon>
        <taxon>Sphingomonadales</taxon>
        <taxon>Sphingomonadaceae</taxon>
        <taxon>Novosphingobium</taxon>
    </lineage>
</organism>